<dbReference type="Proteomes" id="UP000477488">
    <property type="component" value="Unassembled WGS sequence"/>
</dbReference>
<keyword evidence="4 6" id="KW-0547">Nucleotide-binding</keyword>
<dbReference type="Pfam" id="PF00149">
    <property type="entry name" value="Metallophos"/>
    <property type="match status" value="1"/>
</dbReference>
<organism evidence="9 10">
    <name type="scientific">Desulfovibrio porci</name>
    <dbReference type="NCBI Taxonomy" id="2605782"/>
    <lineage>
        <taxon>Bacteria</taxon>
        <taxon>Pseudomonadati</taxon>
        <taxon>Thermodesulfobacteriota</taxon>
        <taxon>Desulfovibrionia</taxon>
        <taxon>Desulfovibrionales</taxon>
        <taxon>Desulfovibrionaceae</taxon>
        <taxon>Desulfovibrio</taxon>
    </lineage>
</organism>
<dbReference type="PROSITE" id="PS00786">
    <property type="entry name" value="5_NUCLEOTIDASE_2"/>
    <property type="match status" value="1"/>
</dbReference>
<feature type="chain" id="PRO_5027157151" evidence="6">
    <location>
        <begin position="24"/>
        <end position="541"/>
    </location>
</feature>
<protein>
    <submittedName>
        <fullName evidence="9">Bifunctional metallophosphatase/5'-nucleotidase</fullName>
    </submittedName>
</protein>
<dbReference type="Gene3D" id="3.60.21.10">
    <property type="match status" value="1"/>
</dbReference>
<evidence type="ECO:0000256" key="3">
    <source>
        <dbReference type="ARBA" id="ARBA00022729"/>
    </source>
</evidence>
<dbReference type="SUPFAM" id="SSF56300">
    <property type="entry name" value="Metallo-dependent phosphatases"/>
    <property type="match status" value="1"/>
</dbReference>
<dbReference type="EMBL" id="VUMH01000008">
    <property type="protein sequence ID" value="MSS28184.1"/>
    <property type="molecule type" value="Genomic_DNA"/>
</dbReference>
<evidence type="ECO:0000256" key="5">
    <source>
        <dbReference type="ARBA" id="ARBA00022801"/>
    </source>
</evidence>
<evidence type="ECO:0000256" key="6">
    <source>
        <dbReference type="RuleBase" id="RU362119"/>
    </source>
</evidence>
<gene>
    <name evidence="9" type="ORF">FYJ44_09085</name>
</gene>
<feature type="domain" description="Calcineurin-like phosphoesterase" evidence="7">
    <location>
        <begin position="42"/>
        <end position="258"/>
    </location>
</feature>
<dbReference type="GO" id="GO:0009166">
    <property type="term" value="P:nucleotide catabolic process"/>
    <property type="evidence" value="ECO:0007669"/>
    <property type="project" value="InterPro"/>
</dbReference>
<evidence type="ECO:0000259" key="8">
    <source>
        <dbReference type="Pfam" id="PF02872"/>
    </source>
</evidence>
<dbReference type="InterPro" id="IPR006179">
    <property type="entry name" value="5_nucleotidase/apyrase"/>
</dbReference>
<evidence type="ECO:0000313" key="9">
    <source>
        <dbReference type="EMBL" id="MSS28184.1"/>
    </source>
</evidence>
<evidence type="ECO:0000256" key="1">
    <source>
        <dbReference type="ARBA" id="ARBA00006654"/>
    </source>
</evidence>
<dbReference type="InterPro" id="IPR029052">
    <property type="entry name" value="Metallo-depent_PP-like"/>
</dbReference>
<dbReference type="PRINTS" id="PR01607">
    <property type="entry name" value="APYRASEFAMLY"/>
</dbReference>
<dbReference type="SUPFAM" id="SSF55816">
    <property type="entry name" value="5'-nucleotidase (syn. UDP-sugar hydrolase), C-terminal domain"/>
    <property type="match status" value="1"/>
</dbReference>
<name>A0A6L5XLQ7_9BACT</name>
<proteinExistence type="inferred from homology"/>
<dbReference type="InterPro" id="IPR004843">
    <property type="entry name" value="Calcineurin-like_PHP"/>
</dbReference>
<keyword evidence="2" id="KW-0479">Metal-binding</keyword>
<dbReference type="PANTHER" id="PTHR11575:SF24">
    <property type="entry name" value="5'-NUCLEOTIDASE"/>
    <property type="match status" value="1"/>
</dbReference>
<dbReference type="PANTHER" id="PTHR11575">
    <property type="entry name" value="5'-NUCLEOTIDASE-RELATED"/>
    <property type="match status" value="1"/>
</dbReference>
<feature type="domain" description="5'-Nucleotidase C-terminal" evidence="8">
    <location>
        <begin position="356"/>
        <end position="504"/>
    </location>
</feature>
<evidence type="ECO:0000313" key="10">
    <source>
        <dbReference type="Proteomes" id="UP000477488"/>
    </source>
</evidence>
<dbReference type="PROSITE" id="PS00785">
    <property type="entry name" value="5_NUCLEOTIDASE_1"/>
    <property type="match status" value="1"/>
</dbReference>
<feature type="signal peptide" evidence="6">
    <location>
        <begin position="1"/>
        <end position="23"/>
    </location>
</feature>
<dbReference type="Pfam" id="PF02872">
    <property type="entry name" value="5_nucleotid_C"/>
    <property type="match status" value="1"/>
</dbReference>
<comment type="caution">
    <text evidence="9">The sequence shown here is derived from an EMBL/GenBank/DDBJ whole genome shotgun (WGS) entry which is preliminary data.</text>
</comment>
<dbReference type="GO" id="GO:0016788">
    <property type="term" value="F:hydrolase activity, acting on ester bonds"/>
    <property type="evidence" value="ECO:0007669"/>
    <property type="project" value="InterPro"/>
</dbReference>
<evidence type="ECO:0000256" key="4">
    <source>
        <dbReference type="ARBA" id="ARBA00022741"/>
    </source>
</evidence>
<sequence>MNILCHCAKTVCTVLLLFTLSLAQEGCSHTQRPSLEEDCLALTILHTNDTHSHIAGINKYGNACFDDKECRGGLSRIASAIRAAKSQNDNVIALDAGDQFQGTLFYSVNKWPMLAALAQYMPYDAMTLGNHEFDEGCLELTRFLEDIPFPVLAANLKPEKGCPMLKGNYAPYTVLTVRGQKVAIVGIANNEVVNLASACSHTLFEDTVNCLQRTVKELEGQGVKHIIALTHIGLADDRELGRSVDGVDIIVGGHSHSYLGPDSEEGPYPIVEYSPSGQPVLVVSAKRATQYLGELNVSFDKQGVPLAWSGGARELSASEPRNAEISALVKNYATILDEYRNIKVGSHNISMPDGMDACREDDCLGGSLIADAMLEYARPFGAHVALCNGGSVRAALPAGSISRGDLLSVIPFGNTLVIRELTGELLLAALEHGVSEEGAKGPRLLHTAGLRYVVDGTRPAGSRVVKAEILDEKDTATSLDPKAHYGIIITDYLARGGDAYEMLKNSKVIPSPEPIDITVVEEYMRKHLPLPQPKGERIIRK</sequence>
<dbReference type="AlphaFoldDB" id="A0A6L5XLQ7"/>
<comment type="similarity">
    <text evidence="1 6">Belongs to the 5'-nucleotidase family.</text>
</comment>
<keyword evidence="5 6" id="KW-0378">Hydrolase</keyword>
<keyword evidence="10" id="KW-1185">Reference proteome</keyword>
<reference evidence="9 10" key="1">
    <citation type="submission" date="2019-09" db="EMBL/GenBank/DDBJ databases">
        <title>In-depth cultivation of the pig gut microbiome towards novel bacterial diversity and tailored functional studies.</title>
        <authorList>
            <person name="Wylensek D."/>
            <person name="Hitch T.C.A."/>
            <person name="Clavel T."/>
        </authorList>
    </citation>
    <scope>NUCLEOTIDE SEQUENCE [LARGE SCALE GENOMIC DNA]</scope>
    <source>
        <strain evidence="9 10">PG-178-WT-4</strain>
    </source>
</reference>
<dbReference type="InterPro" id="IPR006146">
    <property type="entry name" value="5'-Nucleotdase_CS"/>
</dbReference>
<evidence type="ECO:0000259" key="7">
    <source>
        <dbReference type="Pfam" id="PF00149"/>
    </source>
</evidence>
<keyword evidence="3 6" id="KW-0732">Signal</keyword>
<dbReference type="FunFam" id="3.60.21.10:FF:000020">
    <property type="entry name" value="NT5E isoform 4"/>
    <property type="match status" value="1"/>
</dbReference>
<evidence type="ECO:0000256" key="2">
    <source>
        <dbReference type="ARBA" id="ARBA00022723"/>
    </source>
</evidence>
<dbReference type="Gene3D" id="3.90.780.10">
    <property type="entry name" value="5'-Nucleotidase, C-terminal domain"/>
    <property type="match status" value="1"/>
</dbReference>
<dbReference type="InterPro" id="IPR036907">
    <property type="entry name" value="5'-Nucleotdase_C_sf"/>
</dbReference>
<dbReference type="GO" id="GO:0046872">
    <property type="term" value="F:metal ion binding"/>
    <property type="evidence" value="ECO:0007669"/>
    <property type="project" value="UniProtKB-KW"/>
</dbReference>
<dbReference type="GO" id="GO:0000166">
    <property type="term" value="F:nucleotide binding"/>
    <property type="evidence" value="ECO:0007669"/>
    <property type="project" value="UniProtKB-KW"/>
</dbReference>
<accession>A0A6L5XLQ7</accession>
<dbReference type="RefSeq" id="WP_154511340.1">
    <property type="nucleotide sequence ID" value="NZ_VUMH01000008.1"/>
</dbReference>
<dbReference type="InterPro" id="IPR008334">
    <property type="entry name" value="5'-Nucleotdase_C"/>
</dbReference>